<dbReference type="AlphaFoldDB" id="A0A4Z1FDC3"/>
<keyword evidence="1" id="KW-0472">Membrane</keyword>
<keyword evidence="1" id="KW-0812">Transmembrane</keyword>
<feature type="transmembrane region" description="Helical" evidence="1">
    <location>
        <begin position="28"/>
        <end position="53"/>
    </location>
</feature>
<dbReference type="EMBL" id="PQXH01000003">
    <property type="protein sequence ID" value="TGO19567.1"/>
    <property type="molecule type" value="Genomic_DNA"/>
</dbReference>
<keyword evidence="3" id="KW-1185">Reference proteome</keyword>
<name>A0A4Z1FDC3_9HELO</name>
<proteinExistence type="predicted"/>
<organism evidence="2 3">
    <name type="scientific">Botrytis tulipae</name>
    <dbReference type="NCBI Taxonomy" id="87230"/>
    <lineage>
        <taxon>Eukaryota</taxon>
        <taxon>Fungi</taxon>
        <taxon>Dikarya</taxon>
        <taxon>Ascomycota</taxon>
        <taxon>Pezizomycotina</taxon>
        <taxon>Leotiomycetes</taxon>
        <taxon>Helotiales</taxon>
        <taxon>Sclerotiniaceae</taxon>
        <taxon>Botrytis</taxon>
    </lineage>
</organism>
<evidence type="ECO:0000256" key="1">
    <source>
        <dbReference type="SAM" id="Phobius"/>
    </source>
</evidence>
<keyword evidence="1" id="KW-1133">Transmembrane helix</keyword>
<dbReference type="Proteomes" id="UP000297777">
    <property type="component" value="Unassembled WGS sequence"/>
</dbReference>
<comment type="caution">
    <text evidence="2">The sequence shown here is derived from an EMBL/GenBank/DDBJ whole genome shotgun (WGS) entry which is preliminary data.</text>
</comment>
<evidence type="ECO:0000313" key="2">
    <source>
        <dbReference type="EMBL" id="TGO19567.1"/>
    </source>
</evidence>
<protein>
    <submittedName>
        <fullName evidence="2">Uncharacterized protein</fullName>
    </submittedName>
</protein>
<evidence type="ECO:0000313" key="3">
    <source>
        <dbReference type="Proteomes" id="UP000297777"/>
    </source>
</evidence>
<reference evidence="2 3" key="1">
    <citation type="submission" date="2017-12" db="EMBL/GenBank/DDBJ databases">
        <title>Comparative genomics of Botrytis spp.</title>
        <authorList>
            <person name="Valero-Jimenez C.A."/>
            <person name="Tapia P."/>
            <person name="Veloso J."/>
            <person name="Silva-Moreno E."/>
            <person name="Staats M."/>
            <person name="Valdes J.H."/>
            <person name="Van Kan J.A.L."/>
        </authorList>
    </citation>
    <scope>NUCLEOTIDE SEQUENCE [LARGE SCALE GENOMIC DNA]</scope>
    <source>
        <strain evidence="2 3">Bt9001</strain>
    </source>
</reference>
<sequence>MSEDNFQSPKSPRSKPSSLEFLFQDLDVIIAITLISSSRLNISILITIFLTLVKQNTASSCGMPMQRNRYSRSPKFDLQECKMQVLEEITTRTPSRNLT</sequence>
<accession>A0A4Z1FDC3</accession>
<gene>
    <name evidence="2" type="ORF">BTUL_0003g00200</name>
</gene>